<reference evidence="2" key="1">
    <citation type="submission" date="2019-06" db="EMBL/GenBank/DDBJ databases">
        <authorList>
            <person name="Zheng W."/>
        </authorList>
    </citation>
    <scope>NUCLEOTIDE SEQUENCE</scope>
    <source>
        <strain evidence="2">QDHG01</strain>
    </source>
</reference>
<comment type="caution">
    <text evidence="2">The sequence shown here is derived from an EMBL/GenBank/DDBJ whole genome shotgun (WGS) entry which is preliminary data.</text>
</comment>
<dbReference type="AlphaFoldDB" id="A0A8J8NWR3"/>
<feature type="region of interest" description="Disordered" evidence="1">
    <location>
        <begin position="263"/>
        <end position="331"/>
    </location>
</feature>
<evidence type="ECO:0000313" key="2">
    <source>
        <dbReference type="EMBL" id="TNV83266.1"/>
    </source>
</evidence>
<gene>
    <name evidence="2" type="ORF">FGO68_gene1775</name>
</gene>
<feature type="compositionally biased region" description="Basic and acidic residues" evidence="1">
    <location>
        <begin position="384"/>
        <end position="394"/>
    </location>
</feature>
<name>A0A8J8NWR3_HALGN</name>
<accession>A0A8J8NWR3</accession>
<sequence>MESVMYIMIYLLNDNYLPWCDIESRFVQQGMEFKDVLRERLEIEFTKRLFTMIPKELIQTLKNVLTLKFDQEPDYDTVIQSIQKALQNYLTAKKIQHHKFEWNQNLATRVQRQMTKEEQKFEQSEFSLDKNQIQRLKSRGQQLQHSGSIGLPAFAFGNQNKHGSINLPSQQVDIKKTSSKAFNLMIGDFQEQSHASIIDHCSPQRGHMTHLNFRSKSTFANRKVNTQMMQKSSDQQKVGEPSEPYQIQLMLADKKDETFALLKDEQPRSRTPFKPTPSRFGATAGAGAASHAPSRGLGLRGDPRTSNPQNQQQYNSRFAGQPGQRQGRACSQNQLLNQRSLRPSSQFAKKHYGKLINRLNSQNPSRKSKGAGEEGKSEEDDDDKSSMSEYRDENAEPDEVDENGGNPIKIKVKKLQTHEMNIKKIDKVQRYNTHAFDIESSSDDAGEDQSKQPKKILPRKQYTTAAPQTGYPDIYE</sequence>
<keyword evidence="3" id="KW-1185">Reference proteome</keyword>
<feature type="compositionally biased region" description="Polar residues" evidence="1">
    <location>
        <begin position="304"/>
        <end position="318"/>
    </location>
</feature>
<dbReference type="Proteomes" id="UP000785679">
    <property type="component" value="Unassembled WGS sequence"/>
</dbReference>
<dbReference type="Gene3D" id="1.10.510.10">
    <property type="entry name" value="Transferase(Phosphotransferase) domain 1"/>
    <property type="match status" value="1"/>
</dbReference>
<evidence type="ECO:0000313" key="3">
    <source>
        <dbReference type="Proteomes" id="UP000785679"/>
    </source>
</evidence>
<feature type="region of interest" description="Disordered" evidence="1">
    <location>
        <begin position="356"/>
        <end position="419"/>
    </location>
</feature>
<protein>
    <submittedName>
        <fullName evidence="2">Uncharacterized protein</fullName>
    </submittedName>
</protein>
<organism evidence="2 3">
    <name type="scientific">Halteria grandinella</name>
    <dbReference type="NCBI Taxonomy" id="5974"/>
    <lineage>
        <taxon>Eukaryota</taxon>
        <taxon>Sar</taxon>
        <taxon>Alveolata</taxon>
        <taxon>Ciliophora</taxon>
        <taxon>Intramacronucleata</taxon>
        <taxon>Spirotrichea</taxon>
        <taxon>Stichotrichia</taxon>
        <taxon>Sporadotrichida</taxon>
        <taxon>Halteriidae</taxon>
        <taxon>Halteria</taxon>
    </lineage>
</organism>
<dbReference type="OrthoDB" id="10629185at2759"/>
<evidence type="ECO:0000256" key="1">
    <source>
        <dbReference type="SAM" id="MobiDB-lite"/>
    </source>
</evidence>
<proteinExistence type="predicted"/>
<feature type="region of interest" description="Disordered" evidence="1">
    <location>
        <begin position="436"/>
        <end position="476"/>
    </location>
</feature>
<dbReference type="EMBL" id="RRYP01003993">
    <property type="protein sequence ID" value="TNV83266.1"/>
    <property type="molecule type" value="Genomic_DNA"/>
</dbReference>